<dbReference type="InterPro" id="IPR037518">
    <property type="entry name" value="MPN"/>
</dbReference>
<dbReference type="InterPro" id="IPR020891">
    <property type="entry name" value="UPF0758_CS"/>
</dbReference>
<dbReference type="CDD" id="cd08071">
    <property type="entry name" value="MPN_DUF2466"/>
    <property type="match status" value="1"/>
</dbReference>
<organism evidence="7">
    <name type="scientific">bioreactor metagenome</name>
    <dbReference type="NCBI Taxonomy" id="1076179"/>
    <lineage>
        <taxon>unclassified sequences</taxon>
        <taxon>metagenomes</taxon>
        <taxon>ecological metagenomes</taxon>
    </lineage>
</organism>
<dbReference type="PANTHER" id="PTHR30471">
    <property type="entry name" value="DNA REPAIR PROTEIN RADC"/>
    <property type="match status" value="1"/>
</dbReference>
<evidence type="ECO:0000259" key="6">
    <source>
        <dbReference type="PROSITE" id="PS50249"/>
    </source>
</evidence>
<keyword evidence="1" id="KW-0645">Protease</keyword>
<reference evidence="7" key="1">
    <citation type="submission" date="2019-08" db="EMBL/GenBank/DDBJ databases">
        <authorList>
            <person name="Kucharzyk K."/>
            <person name="Murdoch R.W."/>
            <person name="Higgins S."/>
            <person name="Loffler F."/>
        </authorList>
    </citation>
    <scope>NUCLEOTIDE SEQUENCE</scope>
</reference>
<accession>A0A644WDJ5</accession>
<dbReference type="GO" id="GO:0006508">
    <property type="term" value="P:proteolysis"/>
    <property type="evidence" value="ECO:0007669"/>
    <property type="project" value="UniProtKB-KW"/>
</dbReference>
<evidence type="ECO:0000313" key="7">
    <source>
        <dbReference type="EMBL" id="MPM01915.1"/>
    </source>
</evidence>
<proteinExistence type="predicted"/>
<name>A0A644WDJ5_9ZZZZ</name>
<comment type="caution">
    <text evidence="7">The sequence shown here is derived from an EMBL/GenBank/DDBJ whole genome shotgun (WGS) entry which is preliminary data.</text>
</comment>
<sequence>MERSLIRERVLKYGADSLFNNEAISFLLGISNEELNKFNSLHELEENIDVLGITKLQKEKLNGFFTLARRFQDEKLGERIKISSPNDAAFVVMEEMRWLKKEYFKIIILDTKNNVMSVEQISEGSLNSSIVHPRETFKPAIQKSASSVILVHNHPSGESEPSHEDIVLTNRLDECGKILGIKVLDHIIIGNGVFYSFKEEGLI</sequence>
<dbReference type="EMBL" id="VSSQ01000831">
    <property type="protein sequence ID" value="MPM01915.1"/>
    <property type="molecule type" value="Genomic_DNA"/>
</dbReference>
<dbReference type="NCBIfam" id="NF000642">
    <property type="entry name" value="PRK00024.1"/>
    <property type="match status" value="1"/>
</dbReference>
<evidence type="ECO:0000256" key="1">
    <source>
        <dbReference type="ARBA" id="ARBA00022670"/>
    </source>
</evidence>
<dbReference type="AlphaFoldDB" id="A0A644WDJ5"/>
<dbReference type="PROSITE" id="PS50249">
    <property type="entry name" value="MPN"/>
    <property type="match status" value="1"/>
</dbReference>
<gene>
    <name evidence="7" type="ORF">SDC9_48155</name>
</gene>
<keyword evidence="5" id="KW-0482">Metalloprotease</keyword>
<keyword evidence="3" id="KW-0378">Hydrolase</keyword>
<evidence type="ECO:0000256" key="3">
    <source>
        <dbReference type="ARBA" id="ARBA00022801"/>
    </source>
</evidence>
<keyword evidence="4" id="KW-0862">Zinc</keyword>
<feature type="domain" description="MPN" evidence="6">
    <location>
        <begin position="81"/>
        <end position="203"/>
    </location>
</feature>
<evidence type="ECO:0000256" key="5">
    <source>
        <dbReference type="ARBA" id="ARBA00023049"/>
    </source>
</evidence>
<protein>
    <recommendedName>
        <fullName evidence="6">MPN domain-containing protein</fullName>
    </recommendedName>
</protein>
<dbReference type="InterPro" id="IPR025657">
    <property type="entry name" value="RadC_JAB"/>
</dbReference>
<dbReference type="InterPro" id="IPR001405">
    <property type="entry name" value="UPF0758"/>
</dbReference>
<dbReference type="NCBIfam" id="TIGR00608">
    <property type="entry name" value="radc"/>
    <property type="match status" value="1"/>
</dbReference>
<dbReference type="PROSITE" id="PS01302">
    <property type="entry name" value="UPF0758"/>
    <property type="match status" value="1"/>
</dbReference>
<evidence type="ECO:0000256" key="2">
    <source>
        <dbReference type="ARBA" id="ARBA00022723"/>
    </source>
</evidence>
<dbReference type="Gene3D" id="3.40.140.10">
    <property type="entry name" value="Cytidine Deaminase, domain 2"/>
    <property type="match status" value="1"/>
</dbReference>
<dbReference type="PANTHER" id="PTHR30471:SF3">
    <property type="entry name" value="UPF0758 PROTEIN YEES-RELATED"/>
    <property type="match status" value="1"/>
</dbReference>
<evidence type="ECO:0000256" key="4">
    <source>
        <dbReference type="ARBA" id="ARBA00022833"/>
    </source>
</evidence>
<dbReference type="GO" id="GO:0008237">
    <property type="term" value="F:metallopeptidase activity"/>
    <property type="evidence" value="ECO:0007669"/>
    <property type="project" value="UniProtKB-KW"/>
</dbReference>
<dbReference type="GO" id="GO:0046872">
    <property type="term" value="F:metal ion binding"/>
    <property type="evidence" value="ECO:0007669"/>
    <property type="project" value="UniProtKB-KW"/>
</dbReference>
<dbReference type="Pfam" id="PF04002">
    <property type="entry name" value="RadC"/>
    <property type="match status" value="1"/>
</dbReference>
<keyword evidence="2" id="KW-0479">Metal-binding</keyword>